<dbReference type="STRING" id="113562.SAMN04489716_1954"/>
<feature type="domain" description="HTH luxR-type" evidence="3">
    <location>
        <begin position="905"/>
        <end position="967"/>
    </location>
</feature>
<dbReference type="SMART" id="SM00382">
    <property type="entry name" value="AAA"/>
    <property type="match status" value="1"/>
</dbReference>
<dbReference type="Gene3D" id="1.10.10.10">
    <property type="entry name" value="Winged helix-like DNA-binding domain superfamily/Winged helix DNA-binding domain"/>
    <property type="match status" value="1"/>
</dbReference>
<sequence>MVRIIATNRAPRLRLGGPIVGRRPEQDLLRAAVAAATTGSGGVLLLVGEAGIGKTRLAAETSRWARDTGMRALRGRATSGTDHYRPLREAFMAALRRTGPPTDERLTPYRAALSRLLPEWRHPDQGAAGPDESPVVLAEAVLRLLTAFAVDDGATVGCLIVLEDLHDADAETLAVLDYLADHLADEPVVLVGTARPGTALVRELSRRRAATVLEITALTGDEVATLAGSCLGTTADQVPGPVLDRLRDTADGIPFHVEELLTGMVLDGAITVDGDGWRPRTPWRATIPASLATILATRADGLGPQTRELLRVAALFGVRFPAEVAAEAAGIDAETLTRCLRAAGDAHLIIADGEPGGYAFRHALTAEALRAGLLPAETAELSRRAASSIERRHPGLPQTWADLAADLWFQAGHPRRTAEIRTVLAERARLQGAVTTAITQAERALSRLVDGDVPEPVMTGLRAVLLDALIDAGEIERAAALGTWLDLHAPSGQRAAVHLRLARAAGAAGRWAEGLRQTAGVRELGPGPEIAAEVDAVEAFLVFGHPAPDRMARAQRLAATALRDTHRPEVACAALEVLASCARARDLDEARELCDRALALADEHHLTTWRVRMLFHLGVLDVIHHVDPARLRLAHETATVAGAVVTGLVIECELAVAHLTRGEFAEAERRAGHAEQTAARLRLTATRLIALALRVCVAAHSGSKSETDQRYGRYRALGGEDVDHAAAVWGLGLGFGALLDDDRERAWHLLDRAVAKEDDLPPHYLSFNRGPHLLLAVLTGKAGRAEHDGLADSAPGRARWNRQFVLLSRAVLDGRAGDGAGAAAAVAEFEELSAPYPLARHLGLRLIGEAAAIDGWGRPREWLTTAENHFHRTGAVRAAAACRERLRAMGVPLRQRRRGSDRIPPDLRRAGVTVREYEVLQLIVERLGNKQIGARLFLSPRTVEKHVAGLLLKTGLPDRGALAREYG</sequence>
<dbReference type="Proteomes" id="UP000198688">
    <property type="component" value="Chromosome I"/>
</dbReference>
<dbReference type="InterPro" id="IPR036388">
    <property type="entry name" value="WH-like_DNA-bd_sf"/>
</dbReference>
<keyword evidence="1" id="KW-0547">Nucleotide-binding</keyword>
<reference evidence="4 5" key="1">
    <citation type="submission" date="2016-10" db="EMBL/GenBank/DDBJ databases">
        <authorList>
            <person name="de Groot N.N."/>
        </authorList>
    </citation>
    <scope>NUCLEOTIDE SEQUENCE [LARGE SCALE GENOMIC DNA]</scope>
    <source>
        <strain evidence="4 5">DSM 43941</strain>
    </source>
</reference>
<dbReference type="InterPro" id="IPR000792">
    <property type="entry name" value="Tscrpt_reg_LuxR_C"/>
</dbReference>
<proteinExistence type="predicted"/>
<name>A0A1H1W1F9_9ACTN</name>
<dbReference type="PANTHER" id="PTHR16305">
    <property type="entry name" value="TESTICULAR SOLUBLE ADENYLYL CYCLASE"/>
    <property type="match status" value="1"/>
</dbReference>
<dbReference type="AlphaFoldDB" id="A0A1H1W1F9"/>
<dbReference type="CDD" id="cd06170">
    <property type="entry name" value="LuxR_C_like"/>
    <property type="match status" value="1"/>
</dbReference>
<dbReference type="SMART" id="SM00421">
    <property type="entry name" value="HTH_LUXR"/>
    <property type="match status" value="1"/>
</dbReference>
<dbReference type="PROSITE" id="PS50043">
    <property type="entry name" value="HTH_LUXR_2"/>
    <property type="match status" value="1"/>
</dbReference>
<dbReference type="RefSeq" id="WP_092543538.1">
    <property type="nucleotide sequence ID" value="NZ_BOMJ01000013.1"/>
</dbReference>
<dbReference type="InterPro" id="IPR041664">
    <property type="entry name" value="AAA_16"/>
</dbReference>
<evidence type="ECO:0000256" key="2">
    <source>
        <dbReference type="ARBA" id="ARBA00022840"/>
    </source>
</evidence>
<evidence type="ECO:0000313" key="5">
    <source>
        <dbReference type="Proteomes" id="UP000198688"/>
    </source>
</evidence>
<dbReference type="InterPro" id="IPR027417">
    <property type="entry name" value="P-loop_NTPase"/>
</dbReference>
<protein>
    <submittedName>
        <fullName evidence="4">Regulatory protein, luxR family</fullName>
    </submittedName>
</protein>
<dbReference type="SUPFAM" id="SSF52540">
    <property type="entry name" value="P-loop containing nucleoside triphosphate hydrolases"/>
    <property type="match status" value="1"/>
</dbReference>
<keyword evidence="5" id="KW-1185">Reference proteome</keyword>
<gene>
    <name evidence="4" type="ORF">SAMN04489716_1954</name>
</gene>
<dbReference type="EMBL" id="LT629758">
    <property type="protein sequence ID" value="SDS90937.1"/>
    <property type="molecule type" value="Genomic_DNA"/>
</dbReference>
<dbReference type="GO" id="GO:0005524">
    <property type="term" value="F:ATP binding"/>
    <property type="evidence" value="ECO:0007669"/>
    <property type="project" value="UniProtKB-KW"/>
</dbReference>
<dbReference type="PANTHER" id="PTHR16305:SF28">
    <property type="entry name" value="GUANYLATE CYCLASE DOMAIN-CONTAINING PROTEIN"/>
    <property type="match status" value="1"/>
</dbReference>
<accession>A0A1H1W1F9</accession>
<evidence type="ECO:0000313" key="4">
    <source>
        <dbReference type="EMBL" id="SDS90937.1"/>
    </source>
</evidence>
<dbReference type="GO" id="GO:0006355">
    <property type="term" value="P:regulation of DNA-templated transcription"/>
    <property type="evidence" value="ECO:0007669"/>
    <property type="project" value="InterPro"/>
</dbReference>
<evidence type="ECO:0000256" key="1">
    <source>
        <dbReference type="ARBA" id="ARBA00022741"/>
    </source>
</evidence>
<dbReference type="Pfam" id="PF00196">
    <property type="entry name" value="GerE"/>
    <property type="match status" value="1"/>
</dbReference>
<dbReference type="InterPro" id="IPR016032">
    <property type="entry name" value="Sig_transdc_resp-reg_C-effctor"/>
</dbReference>
<dbReference type="Pfam" id="PF13191">
    <property type="entry name" value="AAA_16"/>
    <property type="match status" value="1"/>
</dbReference>
<dbReference type="GO" id="GO:0003677">
    <property type="term" value="F:DNA binding"/>
    <property type="evidence" value="ECO:0007669"/>
    <property type="project" value="InterPro"/>
</dbReference>
<dbReference type="InterPro" id="IPR003593">
    <property type="entry name" value="AAA+_ATPase"/>
</dbReference>
<dbReference type="OrthoDB" id="5378762at2"/>
<keyword evidence="2" id="KW-0067">ATP-binding</keyword>
<dbReference type="GO" id="GO:0004016">
    <property type="term" value="F:adenylate cyclase activity"/>
    <property type="evidence" value="ECO:0007669"/>
    <property type="project" value="TreeGrafter"/>
</dbReference>
<organism evidence="4 5">
    <name type="scientific">Actinoplanes derwentensis</name>
    <dbReference type="NCBI Taxonomy" id="113562"/>
    <lineage>
        <taxon>Bacteria</taxon>
        <taxon>Bacillati</taxon>
        <taxon>Actinomycetota</taxon>
        <taxon>Actinomycetes</taxon>
        <taxon>Micromonosporales</taxon>
        <taxon>Micromonosporaceae</taxon>
        <taxon>Actinoplanes</taxon>
    </lineage>
</organism>
<evidence type="ECO:0000259" key="3">
    <source>
        <dbReference type="PROSITE" id="PS50043"/>
    </source>
</evidence>
<dbReference type="GO" id="GO:0005737">
    <property type="term" value="C:cytoplasm"/>
    <property type="evidence" value="ECO:0007669"/>
    <property type="project" value="TreeGrafter"/>
</dbReference>
<dbReference type="SUPFAM" id="SSF46894">
    <property type="entry name" value="C-terminal effector domain of the bipartite response regulators"/>
    <property type="match status" value="1"/>
</dbReference>